<evidence type="ECO:0000313" key="11">
    <source>
        <dbReference type="EMBL" id="PKR91290.1"/>
    </source>
</evidence>
<protein>
    <submittedName>
        <fullName evidence="11">Amino acid ABC transporter permease</fullName>
    </submittedName>
</protein>
<sequence>MTLRDKTADETPRSWLRAVLYDATIRGWVFQGLVLLFIILFALWVIHNTAANLRAANIPFGFDFLNMRAGFDISQKPIDYTLDSSHAQAFKVGLLNTIIVSVLGIILATIIGFIVGISRLSSNWLLARAATVYVETLRNIPLLLQLLFWYKAVLSVLPGPRQGLMLPFSINLSNRGLTMPRPIVGEGFGLVMWALLVAVVAAWALARWARRRQAATGQSFPVIRASLGIVIGLPLVVFLILGAPLTFELPELKGFNFVGGMVVHPELTAMLLGISLYTATFIAETVRAGILAVSSGQSEAAFSLGLRPSQTMRLIVVPQAMRVIIPPLTSQYLNLTKNSSLALAIGYPDLVAVFAGSTLNITGHAIEVIAITMAVYLALSLITAALMNWFNARVALVER</sequence>
<accession>A0A1I4UAQ0</accession>
<dbReference type="RefSeq" id="WP_101287054.1">
    <property type="nucleotide sequence ID" value="NZ_FOUQ01000007.1"/>
</dbReference>
<evidence type="ECO:0000256" key="2">
    <source>
        <dbReference type="ARBA" id="ARBA00010072"/>
    </source>
</evidence>
<evidence type="ECO:0000256" key="1">
    <source>
        <dbReference type="ARBA" id="ARBA00004429"/>
    </source>
</evidence>
<dbReference type="InterPro" id="IPR010065">
    <property type="entry name" value="AA_ABC_transptr_permease_3TM"/>
</dbReference>
<dbReference type="InterPro" id="IPR000515">
    <property type="entry name" value="MetI-like"/>
</dbReference>
<evidence type="ECO:0000313" key="12">
    <source>
        <dbReference type="Proteomes" id="UP000233491"/>
    </source>
</evidence>
<keyword evidence="7 9" id="KW-1133">Transmembrane helix</keyword>
<dbReference type="Gene3D" id="1.10.3720.10">
    <property type="entry name" value="MetI-like"/>
    <property type="match status" value="2"/>
</dbReference>
<dbReference type="GO" id="GO:0022857">
    <property type="term" value="F:transmembrane transporter activity"/>
    <property type="evidence" value="ECO:0007669"/>
    <property type="project" value="InterPro"/>
</dbReference>
<feature type="transmembrane region" description="Helical" evidence="9">
    <location>
        <begin position="341"/>
        <end position="362"/>
    </location>
</feature>
<feature type="transmembrane region" description="Helical" evidence="9">
    <location>
        <begin position="267"/>
        <end position="286"/>
    </location>
</feature>
<dbReference type="NCBIfam" id="TIGR01726">
    <property type="entry name" value="HEQRo_perm_3TM"/>
    <property type="match status" value="1"/>
</dbReference>
<evidence type="ECO:0000259" key="10">
    <source>
        <dbReference type="PROSITE" id="PS50928"/>
    </source>
</evidence>
<dbReference type="GO" id="GO:0006865">
    <property type="term" value="P:amino acid transport"/>
    <property type="evidence" value="ECO:0007669"/>
    <property type="project" value="UniProtKB-KW"/>
</dbReference>
<gene>
    <name evidence="11" type="ORF">CXZ10_00830</name>
</gene>
<evidence type="ECO:0000256" key="4">
    <source>
        <dbReference type="ARBA" id="ARBA00022475"/>
    </source>
</evidence>
<keyword evidence="4" id="KW-1003">Cell membrane</keyword>
<feature type="transmembrane region" description="Helical" evidence="9">
    <location>
        <begin position="368"/>
        <end position="390"/>
    </location>
</feature>
<proteinExistence type="inferred from homology"/>
<organism evidence="11 12">
    <name type="scientific">Pleomorphomonas diazotrophica</name>
    <dbReference type="NCBI Taxonomy" id="1166257"/>
    <lineage>
        <taxon>Bacteria</taxon>
        <taxon>Pseudomonadati</taxon>
        <taxon>Pseudomonadota</taxon>
        <taxon>Alphaproteobacteria</taxon>
        <taxon>Hyphomicrobiales</taxon>
        <taxon>Pleomorphomonadaceae</taxon>
        <taxon>Pleomorphomonas</taxon>
    </lineage>
</organism>
<keyword evidence="3 9" id="KW-0813">Transport</keyword>
<dbReference type="CDD" id="cd06261">
    <property type="entry name" value="TM_PBP2"/>
    <property type="match status" value="2"/>
</dbReference>
<reference evidence="11 12" key="1">
    <citation type="submission" date="2017-12" db="EMBL/GenBank/DDBJ databases">
        <title>Anaerobic carbon monoxide metabolism by Pleomorphomonas carboxyditropha sp. nov., a new mesophilic hydrogenogenic carboxidotroph.</title>
        <authorList>
            <person name="Esquivel-Elizondo S."/>
            <person name="Krajmalnik-Brown R."/>
        </authorList>
    </citation>
    <scope>NUCLEOTIDE SEQUENCE [LARGE SCALE GENOMIC DNA]</scope>
    <source>
        <strain evidence="11 12">R5-392</strain>
    </source>
</reference>
<keyword evidence="8 9" id="KW-0472">Membrane</keyword>
<feature type="transmembrane region" description="Helical" evidence="9">
    <location>
        <begin position="25"/>
        <end position="46"/>
    </location>
</feature>
<keyword evidence="5 9" id="KW-0812">Transmembrane</keyword>
<comment type="similarity">
    <text evidence="2">Belongs to the binding-protein-dependent transport system permease family. HisMQ subfamily.</text>
</comment>
<name>A0A1I4UAQ0_9HYPH</name>
<dbReference type="AlphaFoldDB" id="A0A1I4UAQ0"/>
<dbReference type="PROSITE" id="PS50928">
    <property type="entry name" value="ABC_TM1"/>
    <property type="match status" value="1"/>
</dbReference>
<dbReference type="Proteomes" id="UP000233491">
    <property type="component" value="Unassembled WGS sequence"/>
</dbReference>
<dbReference type="GO" id="GO:0043190">
    <property type="term" value="C:ATP-binding cassette (ABC) transporter complex"/>
    <property type="evidence" value="ECO:0007669"/>
    <property type="project" value="InterPro"/>
</dbReference>
<evidence type="ECO:0000256" key="5">
    <source>
        <dbReference type="ARBA" id="ARBA00022692"/>
    </source>
</evidence>
<comment type="caution">
    <text evidence="11">The sequence shown here is derived from an EMBL/GenBank/DDBJ whole genome shotgun (WGS) entry which is preliminary data.</text>
</comment>
<dbReference type="PANTHER" id="PTHR30614">
    <property type="entry name" value="MEMBRANE COMPONENT OF AMINO ACID ABC TRANSPORTER"/>
    <property type="match status" value="1"/>
</dbReference>
<dbReference type="PANTHER" id="PTHR30614:SF37">
    <property type="entry name" value="AMINO-ACID ABC TRANSPORTER PERMEASE PROTEIN YHDX-RELATED"/>
    <property type="match status" value="1"/>
</dbReference>
<comment type="subcellular location">
    <subcellularLocation>
        <location evidence="1">Cell inner membrane</location>
        <topology evidence="1">Multi-pass membrane protein</topology>
    </subcellularLocation>
    <subcellularLocation>
        <location evidence="9">Cell membrane</location>
        <topology evidence="9">Multi-pass membrane protein</topology>
    </subcellularLocation>
</comment>
<keyword evidence="6" id="KW-0029">Amino-acid transport</keyword>
<dbReference type="Pfam" id="PF00528">
    <property type="entry name" value="BPD_transp_1"/>
    <property type="match status" value="1"/>
</dbReference>
<keyword evidence="12" id="KW-1185">Reference proteome</keyword>
<feature type="domain" description="ABC transmembrane type-1" evidence="10">
    <location>
        <begin position="94"/>
        <end position="387"/>
    </location>
</feature>
<feature type="transmembrane region" description="Helical" evidence="9">
    <location>
        <begin position="94"/>
        <end position="117"/>
    </location>
</feature>
<dbReference type="SUPFAM" id="SSF161098">
    <property type="entry name" value="MetI-like"/>
    <property type="match status" value="2"/>
</dbReference>
<dbReference type="OrthoDB" id="9808531at2"/>
<feature type="transmembrane region" description="Helical" evidence="9">
    <location>
        <begin position="227"/>
        <end position="247"/>
    </location>
</feature>
<dbReference type="InterPro" id="IPR043429">
    <property type="entry name" value="ArtM/GltK/GlnP/TcyL/YhdX-like"/>
</dbReference>
<evidence type="ECO:0000256" key="3">
    <source>
        <dbReference type="ARBA" id="ARBA00022448"/>
    </source>
</evidence>
<evidence type="ECO:0000256" key="7">
    <source>
        <dbReference type="ARBA" id="ARBA00022989"/>
    </source>
</evidence>
<dbReference type="EMBL" id="PJNW01000001">
    <property type="protein sequence ID" value="PKR91290.1"/>
    <property type="molecule type" value="Genomic_DNA"/>
</dbReference>
<dbReference type="InterPro" id="IPR035906">
    <property type="entry name" value="MetI-like_sf"/>
</dbReference>
<evidence type="ECO:0000256" key="8">
    <source>
        <dbReference type="ARBA" id="ARBA00023136"/>
    </source>
</evidence>
<feature type="transmembrane region" description="Helical" evidence="9">
    <location>
        <begin position="187"/>
        <end position="206"/>
    </location>
</feature>
<evidence type="ECO:0000256" key="9">
    <source>
        <dbReference type="RuleBase" id="RU363032"/>
    </source>
</evidence>
<evidence type="ECO:0000256" key="6">
    <source>
        <dbReference type="ARBA" id="ARBA00022970"/>
    </source>
</evidence>